<protein>
    <submittedName>
        <fullName evidence="1">Uncharacterized protein</fullName>
    </submittedName>
</protein>
<reference evidence="1" key="1">
    <citation type="submission" date="2014-09" db="EMBL/GenBank/DDBJ databases">
        <authorList>
            <person name="Magalhaes I.L.F."/>
            <person name="Oliveira U."/>
            <person name="Santos F.R."/>
            <person name="Vidigal T.H.D.A."/>
            <person name="Brescovit A.D."/>
            <person name="Santos A.J."/>
        </authorList>
    </citation>
    <scope>NUCLEOTIDE SEQUENCE</scope>
    <source>
        <tissue evidence="1">Shoot tissue taken approximately 20 cm above the soil surface</tissue>
    </source>
</reference>
<accession>A0A0A9F9W7</accession>
<name>A0A0A9F9W7_ARUDO</name>
<reference evidence="1" key="2">
    <citation type="journal article" date="2015" name="Data Brief">
        <title>Shoot transcriptome of the giant reed, Arundo donax.</title>
        <authorList>
            <person name="Barrero R.A."/>
            <person name="Guerrero F.D."/>
            <person name="Moolhuijzen P."/>
            <person name="Goolsby J.A."/>
            <person name="Tidwell J."/>
            <person name="Bellgard S.E."/>
            <person name="Bellgard M.I."/>
        </authorList>
    </citation>
    <scope>NUCLEOTIDE SEQUENCE</scope>
    <source>
        <tissue evidence="1">Shoot tissue taken approximately 20 cm above the soil surface</tissue>
    </source>
</reference>
<organism evidence="1">
    <name type="scientific">Arundo donax</name>
    <name type="common">Giant reed</name>
    <name type="synonym">Donax arundinaceus</name>
    <dbReference type="NCBI Taxonomy" id="35708"/>
    <lineage>
        <taxon>Eukaryota</taxon>
        <taxon>Viridiplantae</taxon>
        <taxon>Streptophyta</taxon>
        <taxon>Embryophyta</taxon>
        <taxon>Tracheophyta</taxon>
        <taxon>Spermatophyta</taxon>
        <taxon>Magnoliopsida</taxon>
        <taxon>Liliopsida</taxon>
        <taxon>Poales</taxon>
        <taxon>Poaceae</taxon>
        <taxon>PACMAD clade</taxon>
        <taxon>Arundinoideae</taxon>
        <taxon>Arundineae</taxon>
        <taxon>Arundo</taxon>
    </lineage>
</organism>
<dbReference type="EMBL" id="GBRH01188051">
    <property type="protein sequence ID" value="JAE09845.1"/>
    <property type="molecule type" value="Transcribed_RNA"/>
</dbReference>
<sequence>MVLTWSISRLSLPGSNCLSLLYAS</sequence>
<dbReference type="AlphaFoldDB" id="A0A0A9F9W7"/>
<proteinExistence type="predicted"/>
<evidence type="ECO:0000313" key="1">
    <source>
        <dbReference type="EMBL" id="JAE09845.1"/>
    </source>
</evidence>